<evidence type="ECO:0000313" key="3">
    <source>
        <dbReference type="Proteomes" id="UP000034883"/>
    </source>
</evidence>
<sequence length="55" mass="5668">MRGGRDGDGDGDGGASARSGGAWGRAREERGSARASRLTVAHPVLRAMRTSTLIT</sequence>
<protein>
    <submittedName>
        <fullName evidence="2">Uncharacterized protein</fullName>
    </submittedName>
</protein>
<accession>A0A0F6SDW4</accession>
<dbReference type="KEGG" id="samy:DB32_001298"/>
<keyword evidence="3" id="KW-1185">Reference proteome</keyword>
<dbReference type="AlphaFoldDB" id="A0A0F6SDW4"/>
<gene>
    <name evidence="2" type="ORF">DB32_001298</name>
</gene>
<dbReference type="STRING" id="927083.DB32_001298"/>
<evidence type="ECO:0000256" key="1">
    <source>
        <dbReference type="SAM" id="MobiDB-lite"/>
    </source>
</evidence>
<feature type="region of interest" description="Disordered" evidence="1">
    <location>
        <begin position="1"/>
        <end position="36"/>
    </location>
</feature>
<proteinExistence type="predicted"/>
<name>A0A0F6SDW4_9BACT</name>
<organism evidence="2 3">
    <name type="scientific">Sandaracinus amylolyticus</name>
    <dbReference type="NCBI Taxonomy" id="927083"/>
    <lineage>
        <taxon>Bacteria</taxon>
        <taxon>Pseudomonadati</taxon>
        <taxon>Myxococcota</taxon>
        <taxon>Polyangia</taxon>
        <taxon>Polyangiales</taxon>
        <taxon>Sandaracinaceae</taxon>
        <taxon>Sandaracinus</taxon>
    </lineage>
</organism>
<dbReference type="Proteomes" id="UP000034883">
    <property type="component" value="Chromosome"/>
</dbReference>
<dbReference type="EMBL" id="CP011125">
    <property type="protein sequence ID" value="AKF04149.1"/>
    <property type="molecule type" value="Genomic_DNA"/>
</dbReference>
<evidence type="ECO:0000313" key="2">
    <source>
        <dbReference type="EMBL" id="AKF04149.1"/>
    </source>
</evidence>
<reference evidence="2 3" key="1">
    <citation type="submission" date="2015-03" db="EMBL/GenBank/DDBJ databases">
        <title>Genome assembly of Sandaracinus amylolyticus DSM 53668.</title>
        <authorList>
            <person name="Sharma G."/>
            <person name="Subramanian S."/>
        </authorList>
    </citation>
    <scope>NUCLEOTIDE SEQUENCE [LARGE SCALE GENOMIC DNA]</scope>
    <source>
        <strain evidence="2 3">DSM 53668</strain>
    </source>
</reference>